<dbReference type="RefSeq" id="WP_035937084.1">
    <property type="nucleotide sequence ID" value="NZ_CADFFX010000030.1"/>
</dbReference>
<dbReference type="FunFam" id="3.40.50.2000:FF:000034">
    <property type="entry name" value="Alpha-1,4 glucan phosphorylase"/>
    <property type="match status" value="1"/>
</dbReference>
<evidence type="ECO:0000256" key="10">
    <source>
        <dbReference type="ARBA" id="ARBA00023277"/>
    </source>
</evidence>
<evidence type="ECO:0000256" key="13">
    <source>
        <dbReference type="RuleBase" id="RU000587"/>
    </source>
</evidence>
<evidence type="ECO:0000313" key="14">
    <source>
        <dbReference type="EMBL" id="KDR38651.1"/>
    </source>
</evidence>
<dbReference type="Gene3D" id="3.40.50.2000">
    <property type="entry name" value="Glycogen Phosphorylase B"/>
    <property type="match status" value="2"/>
</dbReference>
<evidence type="ECO:0000313" key="15">
    <source>
        <dbReference type="Proteomes" id="UP000027466"/>
    </source>
</evidence>
<comment type="function">
    <text evidence="13">Allosteric enzyme that catalyzes the rate-limiting step in glycogen catabolism, the phosphorolytic cleavage of glycogen to produce glucose-1-phosphate, and plays a central role in maintaining cellular and organismal glucose homeostasis.</text>
</comment>
<dbReference type="EC" id="2.4.1.1" evidence="13"/>
<keyword evidence="15" id="KW-1185">Reference proteome</keyword>
<keyword evidence="6" id="KW-0321">Glycogen metabolism</keyword>
<evidence type="ECO:0000256" key="11">
    <source>
        <dbReference type="ARBA" id="ARBA00025174"/>
    </source>
</evidence>
<comment type="catalytic activity">
    <reaction evidence="1 13">
        <text>[(1-&gt;4)-alpha-D-glucosyl](n) + phosphate = [(1-&gt;4)-alpha-D-glucosyl](n-1) + alpha-D-glucose 1-phosphate</text>
        <dbReference type="Rhea" id="RHEA:41732"/>
        <dbReference type="Rhea" id="RHEA-COMP:9584"/>
        <dbReference type="Rhea" id="RHEA-COMP:9586"/>
        <dbReference type="ChEBI" id="CHEBI:15444"/>
        <dbReference type="ChEBI" id="CHEBI:43474"/>
        <dbReference type="ChEBI" id="CHEBI:58601"/>
        <dbReference type="EC" id="2.4.1.1"/>
    </reaction>
</comment>
<accession>A0A069PN19</accession>
<comment type="caution">
    <text evidence="14">The sequence shown here is derived from an EMBL/GenBank/DDBJ whole genome shotgun (WGS) entry which is preliminary data.</text>
</comment>
<dbReference type="GO" id="GO:0030170">
    <property type="term" value="F:pyridoxal phosphate binding"/>
    <property type="evidence" value="ECO:0007669"/>
    <property type="project" value="InterPro"/>
</dbReference>
<evidence type="ECO:0000256" key="9">
    <source>
        <dbReference type="ARBA" id="ARBA00022898"/>
    </source>
</evidence>
<evidence type="ECO:0000256" key="4">
    <source>
        <dbReference type="ARBA" id="ARBA00022533"/>
    </source>
</evidence>
<evidence type="ECO:0000256" key="8">
    <source>
        <dbReference type="ARBA" id="ARBA00022679"/>
    </source>
</evidence>
<evidence type="ECO:0000256" key="7">
    <source>
        <dbReference type="ARBA" id="ARBA00022676"/>
    </source>
</evidence>
<dbReference type="EMBL" id="JFHC01000081">
    <property type="protein sequence ID" value="KDR38651.1"/>
    <property type="molecule type" value="Genomic_DNA"/>
</dbReference>
<dbReference type="CDD" id="cd04300">
    <property type="entry name" value="GT35_Glycogen_Phosphorylase"/>
    <property type="match status" value="1"/>
</dbReference>
<evidence type="ECO:0000256" key="12">
    <source>
        <dbReference type="PIRSR" id="PIRSR000460-1"/>
    </source>
</evidence>
<dbReference type="Proteomes" id="UP000027466">
    <property type="component" value="Unassembled WGS sequence"/>
</dbReference>
<comment type="function">
    <text evidence="11">Phosphorylase is an important allosteric enzyme in carbohydrate metabolism. Enzymes from different sources differ in their regulatory mechanisms and in their natural substrates. However, all known phosphorylases share catalytic and structural properties.</text>
</comment>
<dbReference type="PANTHER" id="PTHR11468:SF3">
    <property type="entry name" value="GLYCOGEN PHOSPHORYLASE, LIVER FORM"/>
    <property type="match status" value="1"/>
</dbReference>
<dbReference type="STRING" id="60547.GCA_000751215_05127"/>
<dbReference type="SUPFAM" id="SSF53756">
    <property type="entry name" value="UDP-Glycosyltransferase/glycogen phosphorylase"/>
    <property type="match status" value="1"/>
</dbReference>
<dbReference type="InterPro" id="IPR011833">
    <property type="entry name" value="Glycg_phsphrylas"/>
</dbReference>
<organism evidence="14 15">
    <name type="scientific">Caballeronia glathei</name>
    <dbReference type="NCBI Taxonomy" id="60547"/>
    <lineage>
        <taxon>Bacteria</taxon>
        <taxon>Pseudomonadati</taxon>
        <taxon>Pseudomonadota</taxon>
        <taxon>Betaproteobacteria</taxon>
        <taxon>Burkholderiales</taxon>
        <taxon>Burkholderiaceae</taxon>
        <taxon>Caballeronia</taxon>
    </lineage>
</organism>
<dbReference type="FunFam" id="3.40.50.2000:FF:000197">
    <property type="entry name" value="Alpha-1,4 glucan phosphorylase"/>
    <property type="match status" value="1"/>
</dbReference>
<feature type="modified residue" description="N6-(pyridoxal phosphate)lysine" evidence="12">
    <location>
        <position position="663"/>
    </location>
</feature>
<gene>
    <name evidence="14" type="ORF">BG61_38910</name>
</gene>
<dbReference type="GO" id="GO:0005980">
    <property type="term" value="P:glycogen catabolic process"/>
    <property type="evidence" value="ECO:0007669"/>
    <property type="project" value="UniProtKB-ARBA"/>
</dbReference>
<dbReference type="GO" id="GO:0005737">
    <property type="term" value="C:cytoplasm"/>
    <property type="evidence" value="ECO:0007669"/>
    <property type="project" value="TreeGrafter"/>
</dbReference>
<dbReference type="AlphaFoldDB" id="A0A069PN19"/>
<evidence type="ECO:0000256" key="6">
    <source>
        <dbReference type="ARBA" id="ARBA00022600"/>
    </source>
</evidence>
<keyword evidence="9 12" id="KW-0663">Pyridoxal phosphate</keyword>
<dbReference type="PANTHER" id="PTHR11468">
    <property type="entry name" value="GLYCOGEN PHOSPHORYLASE"/>
    <property type="match status" value="1"/>
</dbReference>
<dbReference type="InterPro" id="IPR035090">
    <property type="entry name" value="Pyridoxal_P_attach_site"/>
</dbReference>
<sequence length="817" mass="93482">MTSVDLEFDQLNSTVDALRRSISNRLMYGVGKDSVTAQPRDWLHAAELAVRDRLVARWMRTTRQQYEQDVKRVYYLSMEFLIGRTFTNALLALGIYDEVRDALAGLGVDINTLENLEPDAALGNGGLGRLAACFLDSMATVGIPGFGYGIRYEYGMFRQTIVDGNQVETPDYWLRAGNPWEFPRPEVVYLVHFGGRTVQYDDRTEWIETEHVNAMAYDTVIPGFATTATNTLRLWSARATDEFDLSAFNQGDYRRAVEAKNTSEHVSRLLYPDDSTQAGRELRLRQEYFFVSATMQDLIRRYQRTHSHFGRLAEKVAVHLNDTHPVLAIPELMRLLVDTHHVPWDKAWKLVQQMFSYTNHTLMPEALETWDVEMLARLLPRHLEIIFDINAQFLKQVTEKFGRDVDLIRRISLVDEYGQRRVRMAHLAIVASHKVNGVSKLHSQLMTQNIFSDFARMYPERFTNVTNGITPRRWLAQASPSLSSLIDARLGPRWRTDLFELGRLREWRDDPEFRQAFHDAKFASKLTLVERAKREAGAIIDPHALFDLQVKRIHEYKRQLLNILHVIVRYNRIREEPELDWTPRVVMFAGKAASAYKMAKNIIKLINDVAKKVNADPLIGDRLKVGFIPNYGVSVAELIIPAADLSEQISMAGTEASGTGNMKLALNGALTIGTLDGANIEICDAVGRENMFVFGHSTDEIESLRAAGYRPRHIYEHNPELKLALDQIRLGHFSPDEPHRFYDIFHTLVDWGDHYMVLADFDSFDRAQTEVDAKFRDKDAWTRSAIENVAGMGIFSSDRTIAEYARDIWHVEPLSLG</sequence>
<comment type="cofactor">
    <cofactor evidence="2 13">
        <name>pyridoxal 5'-phosphate</name>
        <dbReference type="ChEBI" id="CHEBI:597326"/>
    </cofactor>
</comment>
<keyword evidence="7 13" id="KW-0328">Glycosyltransferase</keyword>
<reference evidence="14 15" key="1">
    <citation type="submission" date="2014-03" db="EMBL/GenBank/DDBJ databases">
        <title>Draft Genome Sequences of Four Burkholderia Strains.</title>
        <authorList>
            <person name="Liu X.Y."/>
            <person name="Li C.X."/>
            <person name="Xu J.H."/>
        </authorList>
    </citation>
    <scope>NUCLEOTIDE SEQUENCE [LARGE SCALE GENOMIC DNA]</scope>
    <source>
        <strain evidence="14 15">DSM 50014</strain>
    </source>
</reference>
<proteinExistence type="inferred from homology"/>
<evidence type="ECO:0000256" key="2">
    <source>
        <dbReference type="ARBA" id="ARBA00001933"/>
    </source>
</evidence>
<keyword evidence="10 13" id="KW-0119">Carbohydrate metabolism</keyword>
<evidence type="ECO:0000256" key="5">
    <source>
        <dbReference type="ARBA" id="ARBA00022553"/>
    </source>
</evidence>
<dbReference type="PROSITE" id="PS00102">
    <property type="entry name" value="PHOSPHORYLASE"/>
    <property type="match status" value="1"/>
</dbReference>
<comment type="similarity">
    <text evidence="3 13">Belongs to the glycogen phosphorylase family.</text>
</comment>
<evidence type="ECO:0000256" key="3">
    <source>
        <dbReference type="ARBA" id="ARBA00006047"/>
    </source>
</evidence>
<dbReference type="GO" id="GO:0008184">
    <property type="term" value="F:glycogen phosphorylase activity"/>
    <property type="evidence" value="ECO:0007669"/>
    <property type="project" value="InterPro"/>
</dbReference>
<dbReference type="Pfam" id="PF00343">
    <property type="entry name" value="Phosphorylase"/>
    <property type="match status" value="1"/>
</dbReference>
<dbReference type="FunFam" id="3.40.50.2000:FF:000003">
    <property type="entry name" value="Alpha-1,4 glucan phosphorylase"/>
    <property type="match status" value="1"/>
</dbReference>
<protein>
    <recommendedName>
        <fullName evidence="13">Alpha-1,4 glucan phosphorylase</fullName>
        <ecNumber evidence="13">2.4.1.1</ecNumber>
    </recommendedName>
</protein>
<keyword evidence="5" id="KW-0597">Phosphoprotein</keyword>
<dbReference type="InterPro" id="IPR000811">
    <property type="entry name" value="Glyco_trans_35"/>
</dbReference>
<dbReference type="NCBIfam" id="TIGR02093">
    <property type="entry name" value="P_ylase"/>
    <property type="match status" value="1"/>
</dbReference>
<keyword evidence="4" id="KW-0021">Allosteric enzyme</keyword>
<dbReference type="PIRSF" id="PIRSF000460">
    <property type="entry name" value="Pprylas_GlgP"/>
    <property type="match status" value="1"/>
</dbReference>
<keyword evidence="8 13" id="KW-0808">Transferase</keyword>
<name>A0A069PN19_9BURK</name>
<evidence type="ECO:0000256" key="1">
    <source>
        <dbReference type="ARBA" id="ARBA00001275"/>
    </source>
</evidence>